<evidence type="ECO:0000313" key="1">
    <source>
        <dbReference type="EMBL" id="EHI73788.1"/>
    </source>
</evidence>
<sequence length="43" mass="4877">MRKNLKIKNFGLPPPAQLTKFSDLASGKKKISQPLRQLVNLEQ</sequence>
<comment type="caution">
    <text evidence="1">The sequence shown here is derived from an EMBL/GenBank/DDBJ whole genome shotgun (WGS) entry which is preliminary data.</text>
</comment>
<reference evidence="1" key="1">
    <citation type="submission" date="2011-07" db="EMBL/GenBank/DDBJ databases">
        <authorList>
            <person name="Stanhope M.J."/>
            <person name="Durkin A.S."/>
            <person name="Hostetler J."/>
            <person name="Kim M."/>
            <person name="Radune D."/>
            <person name="Singh I."/>
            <person name="Town C.D."/>
        </authorList>
    </citation>
    <scope>NUCLEOTIDE SEQUENCE [LARGE SCALE GENOMIC DNA]</scope>
    <source>
        <strain evidence="1">HS-6</strain>
    </source>
</reference>
<protein>
    <submittedName>
        <fullName evidence="1">Uncharacterized protein</fullName>
    </submittedName>
</protein>
<evidence type="ECO:0000313" key="2">
    <source>
        <dbReference type="Proteomes" id="UP000004322"/>
    </source>
</evidence>
<organism evidence="1 2">
    <name type="scientific">Streptococcus criceti HS-6</name>
    <dbReference type="NCBI Taxonomy" id="873449"/>
    <lineage>
        <taxon>Bacteria</taxon>
        <taxon>Bacillati</taxon>
        <taxon>Bacillota</taxon>
        <taxon>Bacilli</taxon>
        <taxon>Lactobacillales</taxon>
        <taxon>Streptococcaceae</taxon>
        <taxon>Streptococcus</taxon>
    </lineage>
</organism>
<accession>G5JP56</accession>
<gene>
    <name evidence="1" type="ORF">STRCR_0290</name>
</gene>
<keyword evidence="2" id="KW-1185">Reference proteome</keyword>
<dbReference type="EMBL" id="AEUV02000002">
    <property type="protein sequence ID" value="EHI73788.1"/>
    <property type="molecule type" value="Genomic_DNA"/>
</dbReference>
<name>G5JP56_STRCG</name>
<dbReference type="AlphaFoldDB" id="G5JP56"/>
<dbReference type="Proteomes" id="UP000004322">
    <property type="component" value="Unassembled WGS sequence"/>
</dbReference>
<proteinExistence type="predicted"/>